<dbReference type="InterPro" id="IPR023679">
    <property type="entry name" value="UPF0761_bac"/>
</dbReference>
<keyword evidence="2 7" id="KW-1003">Cell membrane</keyword>
<dbReference type="Pfam" id="PF03631">
    <property type="entry name" value="Virul_fac_BrkB"/>
    <property type="match status" value="1"/>
</dbReference>
<evidence type="ECO:0000256" key="3">
    <source>
        <dbReference type="ARBA" id="ARBA00022519"/>
    </source>
</evidence>
<feature type="transmembrane region" description="Helical" evidence="7">
    <location>
        <begin position="204"/>
        <end position="228"/>
    </location>
</feature>
<keyword evidence="3" id="KW-0997">Cell inner membrane</keyword>
<evidence type="ECO:0000256" key="2">
    <source>
        <dbReference type="ARBA" id="ARBA00022475"/>
    </source>
</evidence>
<evidence type="ECO:0000256" key="5">
    <source>
        <dbReference type="ARBA" id="ARBA00022989"/>
    </source>
</evidence>
<evidence type="ECO:0000313" key="9">
    <source>
        <dbReference type="EMBL" id="MDR7334407.1"/>
    </source>
</evidence>
<comment type="caution">
    <text evidence="9">The sequence shown here is derived from an EMBL/GenBank/DDBJ whole genome shotgun (WGS) entry which is preliminary data.</text>
</comment>
<organism evidence="9 10">
    <name type="scientific">Roseateles asaccharophilus</name>
    <dbReference type="NCBI Taxonomy" id="582607"/>
    <lineage>
        <taxon>Bacteria</taxon>
        <taxon>Pseudomonadati</taxon>
        <taxon>Pseudomonadota</taxon>
        <taxon>Betaproteobacteria</taxon>
        <taxon>Burkholderiales</taxon>
        <taxon>Sphaerotilaceae</taxon>
        <taxon>Roseateles</taxon>
    </lineage>
</organism>
<evidence type="ECO:0000256" key="7">
    <source>
        <dbReference type="HAMAP-Rule" id="MF_00672"/>
    </source>
</evidence>
<protein>
    <recommendedName>
        <fullName evidence="7">UPF0761 membrane protein J2X21_003563</fullName>
    </recommendedName>
</protein>
<evidence type="ECO:0000313" key="10">
    <source>
        <dbReference type="Proteomes" id="UP001180825"/>
    </source>
</evidence>
<feature type="region of interest" description="Disordered" evidence="8">
    <location>
        <begin position="1"/>
        <end position="21"/>
    </location>
</feature>
<dbReference type="RefSeq" id="WP_310330803.1">
    <property type="nucleotide sequence ID" value="NZ_JAVDXV010000007.1"/>
</dbReference>
<sequence>MSTTPPSSLPPTPAADNPDAPLARNPIAFAQNFIHDLLAWPWLQTLHTFRQRFREEKLGLTAGSLTFTTLISLVPLLTVMLAVFTAFPMFSSFQAALEQYFLKSLIPPNIAKPVLASLTQFAAKANRLGVVGLVVLGITALALMLTIDRTLNAIWRVQRPRPMAQRVLVYWAALTLGPLLLGGSLTLTSYAVSAGQGFIGKMPASVSTLLGGADIVLLGLAMAGLFHYVPNTHVRWRHALLGGVFVSIGFALAKSLLAWYVKKVPTYSTLYGAFATVPVFLVWVYLGWVIVLLGAILAANTPSLTGRLHLRPGTPGQPMALALETLRELQRARDGGQRGLSHLRLARALRVDPLQLSPVLDQLQAMDWIGLLEEDGAQRLVLLCAPETTPAEPLISVFLAGRQGLLANLWRQGDWAGLTLQQLLVTEAGNRPS</sequence>
<feature type="transmembrane region" description="Helical" evidence="7">
    <location>
        <begin position="168"/>
        <end position="192"/>
    </location>
</feature>
<feature type="transmembrane region" description="Helical" evidence="7">
    <location>
        <begin position="128"/>
        <end position="147"/>
    </location>
</feature>
<comment type="subcellular location">
    <subcellularLocation>
        <location evidence="1 7">Cell membrane</location>
        <topology evidence="1 7">Multi-pass membrane protein</topology>
    </subcellularLocation>
</comment>
<evidence type="ECO:0000256" key="1">
    <source>
        <dbReference type="ARBA" id="ARBA00004651"/>
    </source>
</evidence>
<dbReference type="PANTHER" id="PTHR30213:SF0">
    <property type="entry name" value="UPF0761 MEMBRANE PROTEIN YIHY"/>
    <property type="match status" value="1"/>
</dbReference>
<evidence type="ECO:0000256" key="8">
    <source>
        <dbReference type="SAM" id="MobiDB-lite"/>
    </source>
</evidence>
<feature type="transmembrane region" description="Helical" evidence="7">
    <location>
        <begin position="240"/>
        <end position="261"/>
    </location>
</feature>
<keyword evidence="6 7" id="KW-0472">Membrane</keyword>
<keyword evidence="5 7" id="KW-1133">Transmembrane helix</keyword>
<comment type="similarity">
    <text evidence="7">Belongs to the UPF0761 family.</text>
</comment>
<gene>
    <name evidence="9" type="ORF">J2X21_003563</name>
</gene>
<name>A0ABU2AD31_9BURK</name>
<evidence type="ECO:0000256" key="6">
    <source>
        <dbReference type="ARBA" id="ARBA00023136"/>
    </source>
</evidence>
<dbReference type="NCBIfam" id="TIGR00765">
    <property type="entry name" value="yihY_not_rbn"/>
    <property type="match status" value="1"/>
</dbReference>
<reference evidence="9 10" key="1">
    <citation type="submission" date="2023-07" db="EMBL/GenBank/DDBJ databases">
        <title>Sorghum-associated microbial communities from plants grown in Nebraska, USA.</title>
        <authorList>
            <person name="Schachtman D."/>
        </authorList>
    </citation>
    <scope>NUCLEOTIDE SEQUENCE [LARGE SCALE GENOMIC DNA]</scope>
    <source>
        <strain evidence="9 10">BE316</strain>
    </source>
</reference>
<keyword evidence="10" id="KW-1185">Reference proteome</keyword>
<keyword evidence="4 7" id="KW-0812">Transmembrane</keyword>
<dbReference type="HAMAP" id="MF_00672">
    <property type="entry name" value="UPF0761"/>
    <property type="match status" value="1"/>
</dbReference>
<proteinExistence type="inferred from homology"/>
<accession>A0ABU2AD31</accession>
<evidence type="ECO:0000256" key="4">
    <source>
        <dbReference type="ARBA" id="ARBA00022692"/>
    </source>
</evidence>
<dbReference type="PANTHER" id="PTHR30213">
    <property type="entry name" value="INNER MEMBRANE PROTEIN YHJD"/>
    <property type="match status" value="1"/>
</dbReference>
<feature type="transmembrane region" description="Helical" evidence="7">
    <location>
        <begin position="58"/>
        <end position="87"/>
    </location>
</feature>
<dbReference type="InterPro" id="IPR017039">
    <property type="entry name" value="Virul_fac_BrkB"/>
</dbReference>
<dbReference type="EMBL" id="JAVDXV010000007">
    <property type="protein sequence ID" value="MDR7334407.1"/>
    <property type="molecule type" value="Genomic_DNA"/>
</dbReference>
<feature type="transmembrane region" description="Helical" evidence="7">
    <location>
        <begin position="273"/>
        <end position="299"/>
    </location>
</feature>
<dbReference type="Proteomes" id="UP001180825">
    <property type="component" value="Unassembled WGS sequence"/>
</dbReference>